<sequence>QVPISDPLRVVLRNIVGTRKKGPIFEVLSADQTMNEHLKIIASIAEIDKRITHKVGRHTFATIFLKKQKI</sequence>
<dbReference type="InterPro" id="IPR011010">
    <property type="entry name" value="DNA_brk_join_enz"/>
</dbReference>
<dbReference type="SUPFAM" id="SSF56349">
    <property type="entry name" value="DNA breaking-rejoining enzymes"/>
    <property type="match status" value="1"/>
</dbReference>
<dbReference type="InterPro" id="IPR013762">
    <property type="entry name" value="Integrase-like_cat_sf"/>
</dbReference>
<evidence type="ECO:0000256" key="1">
    <source>
        <dbReference type="ARBA" id="ARBA00023172"/>
    </source>
</evidence>
<keyword evidence="1" id="KW-0233">DNA recombination</keyword>
<feature type="non-terminal residue" evidence="2">
    <location>
        <position position="1"/>
    </location>
</feature>
<dbReference type="GO" id="GO:0003677">
    <property type="term" value="F:DNA binding"/>
    <property type="evidence" value="ECO:0007669"/>
    <property type="project" value="InterPro"/>
</dbReference>
<dbReference type="AlphaFoldDB" id="A0A5J4PRF1"/>
<evidence type="ECO:0000313" key="2">
    <source>
        <dbReference type="EMBL" id="KAA6312176.1"/>
    </source>
</evidence>
<proteinExistence type="predicted"/>
<accession>A0A5J4PRF1</accession>
<comment type="caution">
    <text evidence="2">The sequence shown here is derived from an EMBL/GenBank/DDBJ whole genome shotgun (WGS) entry which is preliminary data.</text>
</comment>
<dbReference type="EMBL" id="SNRY01006624">
    <property type="protein sequence ID" value="KAA6312176.1"/>
    <property type="molecule type" value="Genomic_DNA"/>
</dbReference>
<name>A0A5J4PRF1_9ZZZZ</name>
<protein>
    <submittedName>
        <fullName evidence="2">Uncharacterized protein</fullName>
    </submittedName>
</protein>
<dbReference type="GO" id="GO:0015074">
    <property type="term" value="P:DNA integration"/>
    <property type="evidence" value="ECO:0007669"/>
    <property type="project" value="InterPro"/>
</dbReference>
<organism evidence="2">
    <name type="scientific">termite gut metagenome</name>
    <dbReference type="NCBI Taxonomy" id="433724"/>
    <lineage>
        <taxon>unclassified sequences</taxon>
        <taxon>metagenomes</taxon>
        <taxon>organismal metagenomes</taxon>
    </lineage>
</organism>
<gene>
    <name evidence="2" type="ORF">EZS27_036845</name>
</gene>
<dbReference type="GO" id="GO:0006310">
    <property type="term" value="P:DNA recombination"/>
    <property type="evidence" value="ECO:0007669"/>
    <property type="project" value="UniProtKB-KW"/>
</dbReference>
<dbReference type="Gene3D" id="1.10.443.10">
    <property type="entry name" value="Intergrase catalytic core"/>
    <property type="match status" value="1"/>
</dbReference>
<reference evidence="2" key="1">
    <citation type="submission" date="2019-03" db="EMBL/GenBank/DDBJ databases">
        <title>Single cell metagenomics reveals metabolic interactions within the superorganism composed of flagellate Streblomastix strix and complex community of Bacteroidetes bacteria on its surface.</title>
        <authorList>
            <person name="Treitli S.C."/>
            <person name="Kolisko M."/>
            <person name="Husnik F."/>
            <person name="Keeling P."/>
            <person name="Hampl V."/>
        </authorList>
    </citation>
    <scope>NUCLEOTIDE SEQUENCE</scope>
    <source>
        <strain evidence="2">STM</strain>
    </source>
</reference>